<sequence>MKNKFSGDDDFFALEETFMDSRVVLAGFNTLLDIATTKLGLQAYIEAAVLTGTARDELKAELGEVCDRSDSAKARLSLLTGKLLICFEDDGSCVIMEPTPKPLNRAIEPPINENVFQGSLNSFTEDIHANIGIVRKQLLTDNLRVGSYHIGTEETTKISLLYYEGRTNMEFIHKLVGQIQKNRSRQIENLQQLSKKIMGFPSWVLISKFSQTELPQEAANFLRKGRAVLFIDRLPIALVVPSLLWDVFFLDSDRNLPLPLMLFLRALRLIGAWLTVVLPGLYVALVSVNPEVLRIEMAISIAQTRVGIPYPAIIEMILMLFILELIIEASIRLPKNIGPTITMVGGIILGQAVVQAKLVSNLLIIILAATTISNSTIVGLQHSLSLRISKYVIVIMAAIYGVLGILEGLLLICAYVASLNTYGIPYIGFSSKKDEIKHG</sequence>
<gene>
    <name evidence="4" type="ORF">GT019_25655</name>
</gene>
<keyword evidence="5" id="KW-1185">Reference proteome</keyword>
<keyword evidence="3" id="KW-0812">Transmembrane</keyword>
<evidence type="ECO:0000256" key="2">
    <source>
        <dbReference type="ARBA" id="ARBA00023136"/>
    </source>
</evidence>
<proteinExistence type="inferred from homology"/>
<evidence type="ECO:0000256" key="1">
    <source>
        <dbReference type="ARBA" id="ARBA00005278"/>
    </source>
</evidence>
<accession>A0ABW9XX41</accession>
<feature type="transmembrane region" description="Helical" evidence="3">
    <location>
        <begin position="392"/>
        <end position="417"/>
    </location>
</feature>
<feature type="transmembrane region" description="Helical" evidence="3">
    <location>
        <begin position="339"/>
        <end position="356"/>
    </location>
</feature>
<protein>
    <submittedName>
        <fullName evidence="4">Spore gernimation protein GerA</fullName>
    </submittedName>
</protein>
<keyword evidence="3" id="KW-1133">Transmembrane helix</keyword>
<dbReference type="Proteomes" id="UP000665561">
    <property type="component" value="Unassembled WGS sequence"/>
</dbReference>
<reference evidence="4 5" key="1">
    <citation type="submission" date="2020-01" db="EMBL/GenBank/DDBJ databases">
        <title>Paenibacillus soybeanensis sp. nov. isolated from the nodules of soybean (Glycine max(L.) Merr).</title>
        <authorList>
            <person name="Wang H."/>
        </authorList>
    </citation>
    <scope>NUCLEOTIDE SEQUENCE [LARGE SCALE GENOMIC DNA]</scope>
    <source>
        <strain evidence="4 5">T1</strain>
    </source>
</reference>
<evidence type="ECO:0000256" key="3">
    <source>
        <dbReference type="SAM" id="Phobius"/>
    </source>
</evidence>
<dbReference type="PANTHER" id="PTHR22550">
    <property type="entry name" value="SPORE GERMINATION PROTEIN"/>
    <property type="match status" value="1"/>
</dbReference>
<feature type="transmembrane region" description="Helical" evidence="3">
    <location>
        <begin position="262"/>
        <end position="288"/>
    </location>
</feature>
<dbReference type="EMBL" id="JAAAMV010000026">
    <property type="protein sequence ID" value="NBD27270.1"/>
    <property type="molecule type" value="Genomic_DNA"/>
</dbReference>
<dbReference type="InterPro" id="IPR004995">
    <property type="entry name" value="Spore_Ger"/>
</dbReference>
<dbReference type="Pfam" id="PF03323">
    <property type="entry name" value="GerA"/>
    <property type="match status" value="1"/>
</dbReference>
<dbReference type="InterPro" id="IPR050768">
    <property type="entry name" value="UPF0353/GerABKA_families"/>
</dbReference>
<comment type="similarity">
    <text evidence="1">Belongs to the GerABKA family.</text>
</comment>
<evidence type="ECO:0000313" key="4">
    <source>
        <dbReference type="EMBL" id="NBD27270.1"/>
    </source>
</evidence>
<dbReference type="PANTHER" id="PTHR22550:SF5">
    <property type="entry name" value="LEUCINE ZIPPER PROTEIN 4"/>
    <property type="match status" value="1"/>
</dbReference>
<keyword evidence="2 3" id="KW-0472">Membrane</keyword>
<organism evidence="4 5">
    <name type="scientific">Paenibacillus glycinis</name>
    <dbReference type="NCBI Taxonomy" id="2697035"/>
    <lineage>
        <taxon>Bacteria</taxon>
        <taxon>Bacillati</taxon>
        <taxon>Bacillota</taxon>
        <taxon>Bacilli</taxon>
        <taxon>Bacillales</taxon>
        <taxon>Paenibacillaceae</taxon>
        <taxon>Paenibacillus</taxon>
    </lineage>
</organism>
<feature type="transmembrane region" description="Helical" evidence="3">
    <location>
        <begin position="308"/>
        <end position="327"/>
    </location>
</feature>
<evidence type="ECO:0000313" key="5">
    <source>
        <dbReference type="Proteomes" id="UP000665561"/>
    </source>
</evidence>
<feature type="transmembrane region" description="Helical" evidence="3">
    <location>
        <begin position="230"/>
        <end position="250"/>
    </location>
</feature>
<feature type="transmembrane region" description="Helical" evidence="3">
    <location>
        <begin position="362"/>
        <end position="380"/>
    </location>
</feature>
<name>A0ABW9XX41_9BACL</name>
<dbReference type="PIRSF" id="PIRSF005690">
    <property type="entry name" value="GerBA"/>
    <property type="match status" value="1"/>
</dbReference>
<comment type="caution">
    <text evidence="4">The sequence shown here is derived from an EMBL/GenBank/DDBJ whole genome shotgun (WGS) entry which is preliminary data.</text>
</comment>